<proteinExistence type="predicted"/>
<evidence type="ECO:0000259" key="2">
    <source>
        <dbReference type="Pfam" id="PF20061"/>
    </source>
</evidence>
<evidence type="ECO:0000256" key="1">
    <source>
        <dbReference type="SAM" id="Phobius"/>
    </source>
</evidence>
<organism evidence="3 4">
    <name type="scientific">Magnetovibrio blakemorei</name>
    <dbReference type="NCBI Taxonomy" id="28181"/>
    <lineage>
        <taxon>Bacteria</taxon>
        <taxon>Pseudomonadati</taxon>
        <taxon>Pseudomonadota</taxon>
        <taxon>Alphaproteobacteria</taxon>
        <taxon>Rhodospirillales</taxon>
        <taxon>Magnetovibrionaceae</taxon>
        <taxon>Magnetovibrio</taxon>
    </lineage>
</organism>
<keyword evidence="1" id="KW-1133">Transmembrane helix</keyword>
<gene>
    <name evidence="3" type="ORF">BEN30_10940</name>
</gene>
<keyword evidence="1" id="KW-0812">Transmembrane</keyword>
<dbReference type="Proteomes" id="UP000095347">
    <property type="component" value="Unassembled WGS sequence"/>
</dbReference>
<dbReference type="AlphaFoldDB" id="A0A1E5Q851"/>
<name>A0A1E5Q851_9PROT</name>
<protein>
    <recommendedName>
        <fullName evidence="2">DUF6460 domain-containing protein</fullName>
    </recommendedName>
</protein>
<evidence type="ECO:0000313" key="4">
    <source>
        <dbReference type="Proteomes" id="UP000095347"/>
    </source>
</evidence>
<reference evidence="4" key="1">
    <citation type="submission" date="2016-07" db="EMBL/GenBank/DDBJ databases">
        <authorList>
            <person name="Florea S."/>
            <person name="Webb J.S."/>
            <person name="Jaromczyk J."/>
            <person name="Schardl C.L."/>
        </authorList>
    </citation>
    <scope>NUCLEOTIDE SEQUENCE [LARGE SCALE GENOMIC DNA]</scope>
    <source>
        <strain evidence="4">MV-1</strain>
    </source>
</reference>
<dbReference type="EMBL" id="MCGG01000027">
    <property type="protein sequence ID" value="OEJ66906.1"/>
    <property type="molecule type" value="Genomic_DNA"/>
</dbReference>
<dbReference type="RefSeq" id="WP_069958112.1">
    <property type="nucleotide sequence ID" value="NZ_MCGG01000027.1"/>
</dbReference>
<comment type="caution">
    <text evidence="3">The sequence shown here is derived from an EMBL/GenBank/DDBJ whole genome shotgun (WGS) entry which is preliminary data.</text>
</comment>
<feature type="transmembrane region" description="Helical" evidence="1">
    <location>
        <begin position="59"/>
        <end position="79"/>
    </location>
</feature>
<sequence>MAAAPRIPVLKLLIWCLIIGLLLAWFNASPEGVYAWAGETGKAAFNWLWNFGQRIGPYILMGAMLVLPIWAVMFLWNWFKTR</sequence>
<dbReference type="OrthoDB" id="7679021at2"/>
<keyword evidence="1" id="KW-0472">Membrane</keyword>
<dbReference type="Pfam" id="PF20061">
    <property type="entry name" value="DUF6460"/>
    <property type="match status" value="1"/>
</dbReference>
<accession>A0A1E5Q851</accession>
<evidence type="ECO:0000313" key="3">
    <source>
        <dbReference type="EMBL" id="OEJ66906.1"/>
    </source>
</evidence>
<keyword evidence="4" id="KW-1185">Reference proteome</keyword>
<dbReference type="InterPro" id="IPR045594">
    <property type="entry name" value="DUF6460"/>
</dbReference>
<feature type="domain" description="DUF6460" evidence="2">
    <location>
        <begin position="46"/>
        <end position="78"/>
    </location>
</feature>